<accession>A0AAX6MTN0</accession>
<organism evidence="1 2">
    <name type="scientific">Daldinia eschscholtzii</name>
    <dbReference type="NCBI Taxonomy" id="292717"/>
    <lineage>
        <taxon>Eukaryota</taxon>
        <taxon>Fungi</taxon>
        <taxon>Dikarya</taxon>
        <taxon>Ascomycota</taxon>
        <taxon>Pezizomycotina</taxon>
        <taxon>Sordariomycetes</taxon>
        <taxon>Xylariomycetidae</taxon>
        <taxon>Xylariales</taxon>
        <taxon>Hypoxylaceae</taxon>
        <taxon>Daldinia</taxon>
    </lineage>
</organism>
<dbReference type="AlphaFoldDB" id="A0AAX6MTN0"/>
<reference evidence="1 2" key="1">
    <citation type="journal article" date="2024" name="Front Chem Biol">
        <title>Unveiling the potential of Daldinia eschscholtzii MFLUCC 19-0629 through bioactivity and bioinformatics studies for enhanced sustainable agriculture production.</title>
        <authorList>
            <person name="Brooks S."/>
            <person name="Weaver J.A."/>
            <person name="Klomchit A."/>
            <person name="Alharthi S.A."/>
            <person name="Onlamun T."/>
            <person name="Nurani R."/>
            <person name="Vong T.K."/>
            <person name="Alberti F."/>
            <person name="Greco C."/>
        </authorList>
    </citation>
    <scope>NUCLEOTIDE SEQUENCE [LARGE SCALE GENOMIC DNA]</scope>
    <source>
        <strain evidence="1">MFLUCC 19-0629</strain>
    </source>
</reference>
<comment type="caution">
    <text evidence="1">The sequence shown here is derived from an EMBL/GenBank/DDBJ whole genome shotgun (WGS) entry which is preliminary data.</text>
</comment>
<keyword evidence="2" id="KW-1185">Reference proteome</keyword>
<name>A0AAX6MTN0_9PEZI</name>
<evidence type="ECO:0000313" key="1">
    <source>
        <dbReference type="EMBL" id="KAK6956020.1"/>
    </source>
</evidence>
<dbReference type="Proteomes" id="UP001369815">
    <property type="component" value="Unassembled WGS sequence"/>
</dbReference>
<sequence length="194" mass="22319">MASRGGQRVKKCSCKTGRGDKKACVFCFFGPLSAFPKPCGANACFATWLCNQPNVEELDVDLIIDILLYDDTSWANIKEYEEPFKKWEDSWKRTRGGKRKKSREERERLEFELLRGALGNCNQNDFYGYWYSFCRGGWVATDLWDHCQECRVCKPSAEWHCDKHNRCTSDRVCPDCASTAPYPNMMSSYPDPGS</sequence>
<proteinExistence type="predicted"/>
<dbReference type="EMBL" id="JBANMG010000003">
    <property type="protein sequence ID" value="KAK6956020.1"/>
    <property type="molecule type" value="Genomic_DNA"/>
</dbReference>
<gene>
    <name evidence="1" type="ORF">Daesc_003667</name>
</gene>
<protein>
    <submittedName>
        <fullName evidence="1">Uncharacterized protein</fullName>
    </submittedName>
</protein>
<evidence type="ECO:0000313" key="2">
    <source>
        <dbReference type="Proteomes" id="UP001369815"/>
    </source>
</evidence>